<evidence type="ECO:0000313" key="2">
    <source>
        <dbReference type="EMBL" id="MBA9071966.1"/>
    </source>
</evidence>
<sequence>MRTQYNDLNEELLWGQNSPSHPLNGEQIRGNGKREIDNPDLNRDRNNTFDQDRNFDNDDEEEEDNDDFLDDGFDDDDDDDDDSLTDDEDADDDPQQTKRDQKRTGSNTNPE</sequence>
<feature type="compositionally biased region" description="Basic and acidic residues" evidence="1">
    <location>
        <begin position="32"/>
        <end position="56"/>
    </location>
</feature>
<dbReference type="RefSeq" id="WP_182492145.1">
    <property type="nucleotide sequence ID" value="NZ_JACJIS010000001.1"/>
</dbReference>
<reference evidence="2 3" key="1">
    <citation type="submission" date="2020-08" db="EMBL/GenBank/DDBJ databases">
        <title>Genomic Encyclopedia of Type Strains, Phase IV (KMG-IV): sequencing the most valuable type-strain genomes for metagenomic binning, comparative biology and taxonomic classification.</title>
        <authorList>
            <person name="Goeker M."/>
        </authorList>
    </citation>
    <scope>NUCLEOTIDE SEQUENCE [LARGE SCALE GENOMIC DNA]</scope>
    <source>
        <strain evidence="2 3">DSM 100397</strain>
    </source>
</reference>
<evidence type="ECO:0000256" key="1">
    <source>
        <dbReference type="SAM" id="MobiDB-lite"/>
    </source>
</evidence>
<dbReference type="EMBL" id="JACJIS010000001">
    <property type="protein sequence ID" value="MBA9071966.1"/>
    <property type="molecule type" value="Genomic_DNA"/>
</dbReference>
<name>A0ABR6DJW9_9FLAO</name>
<accession>A0ABR6DJW9</accession>
<organism evidence="2 3">
    <name type="scientific">Flavobacterium gossypii</name>
    <dbReference type="NCBI Taxonomy" id="1646119"/>
    <lineage>
        <taxon>Bacteria</taxon>
        <taxon>Pseudomonadati</taxon>
        <taxon>Bacteroidota</taxon>
        <taxon>Flavobacteriia</taxon>
        <taxon>Flavobacteriales</taxon>
        <taxon>Flavobacteriaceae</taxon>
        <taxon>Flavobacterium</taxon>
    </lineage>
</organism>
<feature type="compositionally biased region" description="Acidic residues" evidence="1">
    <location>
        <begin position="57"/>
        <end position="94"/>
    </location>
</feature>
<feature type="region of interest" description="Disordered" evidence="1">
    <location>
        <begin position="1"/>
        <end position="111"/>
    </location>
</feature>
<dbReference type="Proteomes" id="UP000555003">
    <property type="component" value="Unassembled WGS sequence"/>
</dbReference>
<evidence type="ECO:0008006" key="4">
    <source>
        <dbReference type="Google" id="ProtNLM"/>
    </source>
</evidence>
<protein>
    <recommendedName>
        <fullName evidence="4">DNA primase</fullName>
    </recommendedName>
</protein>
<proteinExistence type="predicted"/>
<keyword evidence="3" id="KW-1185">Reference proteome</keyword>
<comment type="caution">
    <text evidence="2">The sequence shown here is derived from an EMBL/GenBank/DDBJ whole genome shotgun (WGS) entry which is preliminary data.</text>
</comment>
<evidence type="ECO:0000313" key="3">
    <source>
        <dbReference type="Proteomes" id="UP000555003"/>
    </source>
</evidence>
<gene>
    <name evidence="2" type="ORF">GGR22_000092</name>
</gene>